<reference evidence="1" key="1">
    <citation type="submission" date="2022-04" db="EMBL/GenBank/DDBJ databases">
        <title>Complete genome of Methanoplanus endosymbiosus DSM 3599.</title>
        <authorList>
            <person name="Chen S.-C."/>
            <person name="You Y.-T."/>
            <person name="Zhou Y.-Z."/>
            <person name="Lai M.-C."/>
        </authorList>
    </citation>
    <scope>NUCLEOTIDE SEQUENCE</scope>
    <source>
        <strain evidence="1">DSM 3599</strain>
    </source>
</reference>
<dbReference type="GeneID" id="74306374"/>
<proteinExistence type="predicted"/>
<dbReference type="Proteomes" id="UP001060368">
    <property type="component" value="Chromosome"/>
</dbReference>
<name>A0A9E7PMD8_9EURY</name>
<dbReference type="RefSeq" id="WP_257743017.1">
    <property type="nucleotide sequence ID" value="NZ_CP096115.1"/>
</dbReference>
<keyword evidence="2" id="KW-1185">Reference proteome</keyword>
<evidence type="ECO:0000313" key="2">
    <source>
        <dbReference type="Proteomes" id="UP001060368"/>
    </source>
</evidence>
<dbReference type="EMBL" id="CP096115">
    <property type="protein sequence ID" value="UUX92873.1"/>
    <property type="molecule type" value="Genomic_DNA"/>
</dbReference>
<evidence type="ECO:0000313" key="1">
    <source>
        <dbReference type="EMBL" id="UUX92873.1"/>
    </source>
</evidence>
<dbReference type="KEGG" id="mend:L6E24_01725"/>
<protein>
    <submittedName>
        <fullName evidence="1">Uncharacterized protein</fullName>
    </submittedName>
</protein>
<gene>
    <name evidence="1" type="ORF">L6E24_01725</name>
</gene>
<organism evidence="1 2">
    <name type="scientific">Methanoplanus endosymbiosus</name>
    <dbReference type="NCBI Taxonomy" id="33865"/>
    <lineage>
        <taxon>Archaea</taxon>
        <taxon>Methanobacteriati</taxon>
        <taxon>Methanobacteriota</taxon>
        <taxon>Stenosarchaea group</taxon>
        <taxon>Methanomicrobia</taxon>
        <taxon>Methanomicrobiales</taxon>
        <taxon>Methanomicrobiaceae</taxon>
        <taxon>Methanoplanus</taxon>
    </lineage>
</organism>
<dbReference type="AlphaFoldDB" id="A0A9E7PMD8"/>
<accession>A0A9E7PMD8</accession>
<sequence>MRIFQFKGKNKELYELPLNVLKIRDVHLSKKSDELGYEIFLIEDRIKELYKEAGNSETESEEVSIARRIESLIYRREIKLSSQISLENEYRALSNLIVLKEHENDLKNAGIWNSLSGANPERLESWLSRMNLRDKDHNGIIGEIISITSESADIRDDEIDGGLEHILKNIKSVRNGDLDPKNAVPERMHDNFRP</sequence>